<reference evidence="1 2" key="1">
    <citation type="submission" date="2021-02" db="EMBL/GenBank/DDBJ databases">
        <authorList>
            <person name="Han P."/>
        </authorList>
    </citation>
    <scope>NUCLEOTIDE SEQUENCE [LARGE SCALE GENOMIC DNA]</scope>
    <source>
        <strain evidence="1">Candidatus Nitrospira sp. ZN2</strain>
    </source>
</reference>
<sequence length="139" mass="15683">MDRPQHHEISPLLFGRQRALDGMHGGSQQLRGLEQASHHRNRQTTLSQVHSVSRQGKGQIDTVIDEELRLPQFSLQLACDYTEVTNGEVSFTQLHGAHTCRDRLPEHRQQRPPGGLMTISNEIQAEIDGRHQGNVGRPE</sequence>
<comment type="caution">
    <text evidence="1">The sequence shown here is derived from an EMBL/GenBank/DDBJ whole genome shotgun (WGS) entry which is preliminary data.</text>
</comment>
<dbReference type="EMBL" id="CAJNBJ010000021">
    <property type="protein sequence ID" value="CAE6803109.1"/>
    <property type="molecule type" value="Genomic_DNA"/>
</dbReference>
<evidence type="ECO:0000313" key="1">
    <source>
        <dbReference type="EMBL" id="CAE6803109.1"/>
    </source>
</evidence>
<evidence type="ECO:0000313" key="2">
    <source>
        <dbReference type="Proteomes" id="UP000675880"/>
    </source>
</evidence>
<protein>
    <submittedName>
        <fullName evidence="1">Uncharacterized protein</fullName>
    </submittedName>
</protein>
<dbReference type="Proteomes" id="UP000675880">
    <property type="component" value="Unassembled WGS sequence"/>
</dbReference>
<proteinExistence type="predicted"/>
<keyword evidence="2" id="KW-1185">Reference proteome</keyword>
<organism evidence="1 2">
    <name type="scientific">Nitrospira defluvii</name>
    <dbReference type="NCBI Taxonomy" id="330214"/>
    <lineage>
        <taxon>Bacteria</taxon>
        <taxon>Pseudomonadati</taxon>
        <taxon>Nitrospirota</taxon>
        <taxon>Nitrospiria</taxon>
        <taxon>Nitrospirales</taxon>
        <taxon>Nitrospiraceae</taxon>
        <taxon>Nitrospira</taxon>
    </lineage>
</organism>
<name>A0ABM8SDL8_9BACT</name>
<gene>
    <name evidence="1" type="ORF">NSPZN2_80162</name>
</gene>
<accession>A0ABM8SDL8</accession>